<dbReference type="RefSeq" id="WP_021237116.1">
    <property type="nucleotide sequence ID" value="NZ_ATHO01000032.1"/>
</dbReference>
<name>T0IFJ4_9SPHN</name>
<keyword evidence="1" id="KW-0732">Signal</keyword>
<feature type="domain" description="DUF4142" evidence="2">
    <location>
        <begin position="26"/>
        <end position="157"/>
    </location>
</feature>
<dbReference type="Gene3D" id="1.20.1260.10">
    <property type="match status" value="1"/>
</dbReference>
<dbReference type="InterPro" id="IPR012347">
    <property type="entry name" value="Ferritin-like"/>
</dbReference>
<accession>T0IFJ4</accession>
<feature type="chain" id="PRO_5004577174" description="DUF4142 domain-containing protein" evidence="1">
    <location>
        <begin position="21"/>
        <end position="170"/>
    </location>
</feature>
<keyword evidence="4" id="KW-1185">Reference proteome</keyword>
<evidence type="ECO:0000313" key="3">
    <source>
        <dbReference type="EMBL" id="EQB10465.1"/>
    </source>
</evidence>
<dbReference type="Pfam" id="PF13628">
    <property type="entry name" value="DUF4142"/>
    <property type="match status" value="1"/>
</dbReference>
<reference evidence="3 4" key="1">
    <citation type="journal article" date="2013" name="Genome Announc.">
        <title>Draft Genome Sequence of Sphingobium quisquiliarum Strain P25T, a Novel Hexachlorocyclohexane (HCH)-Degrading Bacterium Isolated from an HCH Dumpsite.</title>
        <authorList>
            <person name="Kumar Singh A."/>
            <person name="Sangwan N."/>
            <person name="Sharma A."/>
            <person name="Gupta V."/>
            <person name="Khurana J.P."/>
            <person name="Lal R."/>
        </authorList>
    </citation>
    <scope>NUCLEOTIDE SEQUENCE [LARGE SCALE GENOMIC DNA]</scope>
    <source>
        <strain evidence="3 4">P25</strain>
    </source>
</reference>
<dbReference type="InterPro" id="IPR025419">
    <property type="entry name" value="DUF4142"/>
</dbReference>
<evidence type="ECO:0000259" key="2">
    <source>
        <dbReference type="Pfam" id="PF13628"/>
    </source>
</evidence>
<dbReference type="PANTHER" id="PTHR38593:SF1">
    <property type="entry name" value="BLR2558 PROTEIN"/>
    <property type="match status" value="1"/>
</dbReference>
<dbReference type="AlphaFoldDB" id="T0IFJ4"/>
<dbReference type="PANTHER" id="PTHR38593">
    <property type="entry name" value="BLR2558 PROTEIN"/>
    <property type="match status" value="1"/>
</dbReference>
<dbReference type="EMBL" id="ATHO01000032">
    <property type="protein sequence ID" value="EQB10465.1"/>
    <property type="molecule type" value="Genomic_DNA"/>
</dbReference>
<gene>
    <name evidence="3" type="ORF">L288_04065</name>
</gene>
<evidence type="ECO:0000256" key="1">
    <source>
        <dbReference type="SAM" id="SignalP"/>
    </source>
</evidence>
<organism evidence="3 4">
    <name type="scientific">Sphingobium quisquiliarum P25</name>
    <dbReference type="NCBI Taxonomy" id="1329909"/>
    <lineage>
        <taxon>Bacteria</taxon>
        <taxon>Pseudomonadati</taxon>
        <taxon>Pseudomonadota</taxon>
        <taxon>Alphaproteobacteria</taxon>
        <taxon>Sphingomonadales</taxon>
        <taxon>Sphingomonadaceae</taxon>
        <taxon>Sphingobium</taxon>
    </lineage>
</organism>
<feature type="signal peptide" evidence="1">
    <location>
        <begin position="1"/>
        <end position="20"/>
    </location>
</feature>
<comment type="caution">
    <text evidence="3">The sequence shown here is derived from an EMBL/GenBank/DDBJ whole genome shotgun (WGS) entry which is preliminary data.</text>
</comment>
<protein>
    <recommendedName>
        <fullName evidence="2">DUF4142 domain-containing protein</fullName>
    </recommendedName>
</protein>
<dbReference type="PATRIC" id="fig|1329909.3.peg.775"/>
<dbReference type="Proteomes" id="UP000015525">
    <property type="component" value="Unassembled WGS sequence"/>
</dbReference>
<proteinExistence type="predicted"/>
<evidence type="ECO:0000313" key="4">
    <source>
        <dbReference type="Proteomes" id="UP000015525"/>
    </source>
</evidence>
<sequence>MTVRTCFIAVSVLAALPAAAAAQTPSTYVASAGASDLFEKTSSQLVLRSTKDAKVRSFATMMVQDHSKSTAMVKAAAAKAQIKAPPPQMTPDQRSKIAALTKASGEARDKLYWDQQKAAHAQALALHQGYAASGSSEPLKSAAAKIVPVVQHHIDMLNGGGEGAMRHQGH</sequence>